<comment type="caution">
    <text evidence="5">The sequence shown here is derived from an EMBL/GenBank/DDBJ whole genome shotgun (WGS) entry which is preliminary data.</text>
</comment>
<evidence type="ECO:0008006" key="7">
    <source>
        <dbReference type="Google" id="ProtNLM"/>
    </source>
</evidence>
<proteinExistence type="inferred from homology"/>
<dbReference type="InterPro" id="IPR042070">
    <property type="entry name" value="PucR_C-HTH_sf"/>
</dbReference>
<comment type="similarity">
    <text evidence="1">Belongs to the CdaR family.</text>
</comment>
<sequence length="433" mass="47291">MELEWPPVRESSAQRVWREVLRPIAAEMQSTAGDLAERAVVRMQAESPELFADAQTVEEHLVSTEASLRQLAQIIEAGGDPRRTELPPSTAAIARSGAQRQVALADLMRFYRLAQERVWQWMFSRIIASARDAGEQATALNLTTGWIFAYTDEAMRRVEQAYEIEREAWSRGSAAVTAAAIEEILGGRERDCQRASTRLRYDVNRHHVGAIAWVESVSEDGDAQPVLSAALAGFARAVSAEATLIHPMSSLAVAGWVSRRSGFTMDDFGAVRGADRIPDLLGGVRIALGEPGRGLEGFRSTHIEATHAQRVASLGGPRGGILTRYRDIAVAALATANRDHALAFVTRVLGLLAVDDEATRRLATTLSVYLEENRSRVRVAERLTVHPNTVSYRVHQAEAILGRSVDVDTLDLRVALAMLSALPGLARPRPPAL</sequence>
<dbReference type="RefSeq" id="WP_280759828.1">
    <property type="nucleotide sequence ID" value="NZ_JARXVC010000003.1"/>
</dbReference>
<dbReference type="PANTHER" id="PTHR33744">
    <property type="entry name" value="CARBOHYDRATE DIACID REGULATOR"/>
    <property type="match status" value="1"/>
</dbReference>
<keyword evidence="6" id="KW-1185">Reference proteome</keyword>
<name>A0ABT6M856_9NOCA</name>
<feature type="domain" description="RsbT co-antagonist protein RsbRD N-terminal" evidence="3">
    <location>
        <begin position="34"/>
        <end position="173"/>
    </location>
</feature>
<accession>A0ABT6M856</accession>
<evidence type="ECO:0000256" key="1">
    <source>
        <dbReference type="ARBA" id="ARBA00006754"/>
    </source>
</evidence>
<dbReference type="InterPro" id="IPR051448">
    <property type="entry name" value="CdaR-like_regulators"/>
</dbReference>
<reference evidence="5 6" key="1">
    <citation type="submission" date="2023-04" db="EMBL/GenBank/DDBJ databases">
        <title>Forest soil microbial communities from Buena Vista Peninsula, Colon Province, Panama.</title>
        <authorList>
            <person name="Bouskill N."/>
        </authorList>
    </citation>
    <scope>NUCLEOTIDE SEQUENCE [LARGE SCALE GENOMIC DNA]</scope>
    <source>
        <strain evidence="5 6">CFH S0262</strain>
    </source>
</reference>
<dbReference type="InterPro" id="IPR041522">
    <property type="entry name" value="CdaR_GGDEF"/>
</dbReference>
<evidence type="ECO:0000259" key="2">
    <source>
        <dbReference type="Pfam" id="PF13556"/>
    </source>
</evidence>
<feature type="domain" description="CdaR GGDEF-like" evidence="4">
    <location>
        <begin position="191"/>
        <end position="311"/>
    </location>
</feature>
<dbReference type="Pfam" id="PF17853">
    <property type="entry name" value="GGDEF_2"/>
    <property type="match status" value="1"/>
</dbReference>
<dbReference type="InterPro" id="IPR025736">
    <property type="entry name" value="PucR_C-HTH_dom"/>
</dbReference>
<dbReference type="Gene3D" id="1.10.10.2840">
    <property type="entry name" value="PucR C-terminal helix-turn-helix domain"/>
    <property type="match status" value="1"/>
</dbReference>
<evidence type="ECO:0000259" key="3">
    <source>
        <dbReference type="Pfam" id="PF14361"/>
    </source>
</evidence>
<dbReference type="Pfam" id="PF14361">
    <property type="entry name" value="RsbRD_N"/>
    <property type="match status" value="1"/>
</dbReference>
<organism evidence="5 6">
    <name type="scientific">Prescottella agglutinans</name>
    <dbReference type="NCBI Taxonomy" id="1644129"/>
    <lineage>
        <taxon>Bacteria</taxon>
        <taxon>Bacillati</taxon>
        <taxon>Actinomycetota</taxon>
        <taxon>Actinomycetes</taxon>
        <taxon>Mycobacteriales</taxon>
        <taxon>Nocardiaceae</taxon>
        <taxon>Prescottella</taxon>
    </lineage>
</organism>
<dbReference type="EMBL" id="JARXVC010000003">
    <property type="protein sequence ID" value="MDH6280501.1"/>
    <property type="molecule type" value="Genomic_DNA"/>
</dbReference>
<dbReference type="Pfam" id="PF13556">
    <property type="entry name" value="HTH_30"/>
    <property type="match status" value="1"/>
</dbReference>
<dbReference type="PANTHER" id="PTHR33744:SF1">
    <property type="entry name" value="DNA-BINDING TRANSCRIPTIONAL ACTIVATOR ADER"/>
    <property type="match status" value="1"/>
</dbReference>
<protein>
    <recommendedName>
        <fullName evidence="7">PucR family transcriptional regulator</fullName>
    </recommendedName>
</protein>
<gene>
    <name evidence="5" type="ORF">M2280_001713</name>
</gene>
<evidence type="ECO:0000313" key="6">
    <source>
        <dbReference type="Proteomes" id="UP001160334"/>
    </source>
</evidence>
<evidence type="ECO:0000259" key="4">
    <source>
        <dbReference type="Pfam" id="PF17853"/>
    </source>
</evidence>
<evidence type="ECO:0000313" key="5">
    <source>
        <dbReference type="EMBL" id="MDH6280501.1"/>
    </source>
</evidence>
<dbReference type="Proteomes" id="UP001160334">
    <property type="component" value="Unassembled WGS sequence"/>
</dbReference>
<feature type="domain" description="PucR C-terminal helix-turn-helix" evidence="2">
    <location>
        <begin position="362"/>
        <end position="417"/>
    </location>
</feature>
<dbReference type="InterPro" id="IPR025751">
    <property type="entry name" value="RsbRD_N_dom"/>
</dbReference>